<proteinExistence type="predicted"/>
<dbReference type="SUPFAM" id="SSF52141">
    <property type="entry name" value="Uracil-DNA glycosylase-like"/>
    <property type="match status" value="1"/>
</dbReference>
<protein>
    <recommendedName>
        <fullName evidence="1">Uracil-DNA glycosylase-like domain-containing protein</fullName>
    </recommendedName>
</protein>
<dbReference type="InterPro" id="IPR026353">
    <property type="entry name" value="Hypoxan-DNA_Glyclase"/>
</dbReference>
<dbReference type="KEGG" id="pbj:VN24_10880"/>
<dbReference type="OrthoDB" id="9799921at2"/>
<evidence type="ECO:0000313" key="3">
    <source>
        <dbReference type="Proteomes" id="UP000032633"/>
    </source>
</evidence>
<dbReference type="STRING" id="1126833.VN24_10880"/>
<dbReference type="SMART" id="SM00986">
    <property type="entry name" value="UDG"/>
    <property type="match status" value="1"/>
</dbReference>
<dbReference type="NCBIfam" id="TIGR04274">
    <property type="entry name" value="hypoxanDNAglyco"/>
    <property type="match status" value="1"/>
</dbReference>
<dbReference type="HOGENOM" id="CLU_094865_1_0_9"/>
<organism evidence="2 3">
    <name type="scientific">Paenibacillus beijingensis</name>
    <dbReference type="NCBI Taxonomy" id="1126833"/>
    <lineage>
        <taxon>Bacteria</taxon>
        <taxon>Bacillati</taxon>
        <taxon>Bacillota</taxon>
        <taxon>Bacilli</taxon>
        <taxon>Bacillales</taxon>
        <taxon>Paenibacillaceae</taxon>
        <taxon>Paenibacillus</taxon>
    </lineage>
</organism>
<feature type="domain" description="Uracil-DNA glycosylase-like" evidence="1">
    <location>
        <begin position="9"/>
        <end position="165"/>
    </location>
</feature>
<dbReference type="Pfam" id="PF03167">
    <property type="entry name" value="UDG"/>
    <property type="match status" value="1"/>
</dbReference>
<reference evidence="2 3" key="1">
    <citation type="journal article" date="2015" name="J. Biotechnol.">
        <title>Complete genome sequence of Paenibacillus beijingensis 7188(T) (=DSM 24997(T)), a novel rhizobacterium from jujube garden soil.</title>
        <authorList>
            <person name="Kwak Y."/>
            <person name="Shin J.H."/>
        </authorList>
    </citation>
    <scope>NUCLEOTIDE SEQUENCE [LARGE SCALE GENOMIC DNA]</scope>
    <source>
        <strain evidence="2 3">DSM 24997</strain>
    </source>
</reference>
<evidence type="ECO:0000313" key="2">
    <source>
        <dbReference type="EMBL" id="AJY74994.1"/>
    </source>
</evidence>
<dbReference type="InterPro" id="IPR036895">
    <property type="entry name" value="Uracil-DNA_glycosylase-like_sf"/>
</dbReference>
<dbReference type="Proteomes" id="UP000032633">
    <property type="component" value="Chromosome"/>
</dbReference>
<dbReference type="Gene3D" id="3.40.470.10">
    <property type="entry name" value="Uracil-DNA glycosylase-like domain"/>
    <property type="match status" value="1"/>
</dbReference>
<reference evidence="3" key="2">
    <citation type="submission" date="2015-03" db="EMBL/GenBank/DDBJ databases">
        <title>Genome sequence of Paenibacillus beijingensis strain DSM 24997T.</title>
        <authorList>
            <person name="Kwak Y."/>
            <person name="Shin J.-H."/>
        </authorList>
    </citation>
    <scope>NUCLEOTIDE SEQUENCE [LARGE SCALE GENOMIC DNA]</scope>
    <source>
        <strain evidence="3">DSM 24997</strain>
    </source>
</reference>
<evidence type="ECO:0000259" key="1">
    <source>
        <dbReference type="SMART" id="SM00986"/>
    </source>
</evidence>
<dbReference type="PATRIC" id="fig|1126833.4.peg.2396"/>
<dbReference type="AlphaFoldDB" id="A0A0D5NHY5"/>
<keyword evidence="3" id="KW-1185">Reference proteome</keyword>
<dbReference type="EMBL" id="CP011058">
    <property type="protein sequence ID" value="AJY74994.1"/>
    <property type="molecule type" value="Genomic_DNA"/>
</dbReference>
<dbReference type="CDD" id="cd10032">
    <property type="entry name" value="UDG-F6_HDG"/>
    <property type="match status" value="1"/>
</dbReference>
<sequence>MSGRIHSFAPVIDGEAALLVLGSMPGAQSLQLGQYYGNPRNYFWRVLYGLSGDTPDESYEARLDYARRKGVALWDVIGSCERPGSLDANIREAVPNDLPELVRNYPNLRCFAFNGGKSFDTFRRHYGRDPAFSAVELIQLPSTSPIPTAAMRTLEDRLAAWRVIAPYLKQTES</sequence>
<gene>
    <name evidence="2" type="ORF">VN24_10880</name>
</gene>
<dbReference type="SMART" id="SM00987">
    <property type="entry name" value="UreE_C"/>
    <property type="match status" value="1"/>
</dbReference>
<name>A0A0D5NHY5_9BACL</name>
<accession>A0A0D5NHY5</accession>
<dbReference type="RefSeq" id="WP_045670427.1">
    <property type="nucleotide sequence ID" value="NZ_CP011058.1"/>
</dbReference>
<dbReference type="InterPro" id="IPR005122">
    <property type="entry name" value="Uracil-DNA_glycosylase-like"/>
</dbReference>